<evidence type="ECO:0000313" key="3">
    <source>
        <dbReference type="Proteomes" id="UP001330482"/>
    </source>
</evidence>
<accession>A0ABZ1DGC0</accession>
<protein>
    <submittedName>
        <fullName evidence="2">Inovirus-type Gp2 protein</fullName>
    </submittedName>
</protein>
<dbReference type="RefSeq" id="WP_326469258.1">
    <property type="nucleotide sequence ID" value="NZ_CP142124.1"/>
</dbReference>
<evidence type="ECO:0000313" key="2">
    <source>
        <dbReference type="EMBL" id="WRW31671.1"/>
    </source>
</evidence>
<sequence length="345" mass="39938">MNLPESILLSHAEYHIENNNPYLIISDDIEFRFRLEQLDSCLKTLSRGRKLPFTILYNRSGYKESAESAIILDAIRYLNMLPLDAMKVRMANPRIATFQRLFTSADLYSRVHNGKIIGADTVTTAEMLNKLMQDYRFAVSQAGFKKACRKYQRVSVKNLKGVMNYIRHLQERHSRLLILRVDLSWANEHKADITADDARKHRQQLFRNMKKNPLFRHVLGTVWKLEYAPQRKFHYHMLFILNGNKAQQDGMIAHAFGRYWKQTITKGKGIFYNCNANKARYEDCGLGKLERGDSSKDKGLLKALSYITKIDACARLVLPGNARTFGRGEVSSLKNRKRTKSSREI</sequence>
<proteinExistence type="predicted"/>
<organism evidence="2 3">
    <name type="scientific">Enterobacter wuhouensis</name>
    <dbReference type="NCBI Taxonomy" id="2529381"/>
    <lineage>
        <taxon>Bacteria</taxon>
        <taxon>Pseudomonadati</taxon>
        <taxon>Pseudomonadota</taxon>
        <taxon>Gammaproteobacteria</taxon>
        <taxon>Enterobacterales</taxon>
        <taxon>Enterobacteriaceae</taxon>
        <taxon>Enterobacter</taxon>
    </lineage>
</organism>
<gene>
    <name evidence="2" type="ORF">VPX56_00590</name>
</gene>
<dbReference type="EMBL" id="CP142124">
    <property type="protein sequence ID" value="WRW31671.1"/>
    <property type="molecule type" value="Genomic_DNA"/>
</dbReference>
<dbReference type="Proteomes" id="UP001330482">
    <property type="component" value="Chromosome"/>
</dbReference>
<feature type="domain" description="YagK/YfjJ C-terminal" evidence="1">
    <location>
        <begin position="171"/>
        <end position="326"/>
    </location>
</feature>
<dbReference type="Pfam" id="PF11726">
    <property type="entry name" value="YagK_YfjJ_C"/>
    <property type="match status" value="1"/>
</dbReference>
<keyword evidence="3" id="KW-1185">Reference proteome</keyword>
<name>A0ABZ1DGC0_9ENTR</name>
<dbReference type="InterPro" id="IPR057271">
    <property type="entry name" value="YagK_YfjJ_C"/>
</dbReference>
<evidence type="ECO:0000259" key="1">
    <source>
        <dbReference type="Pfam" id="PF11726"/>
    </source>
</evidence>
<reference evidence="2 3" key="1">
    <citation type="submission" date="2024-01" db="EMBL/GenBank/DDBJ databases">
        <title>AV1 has a protective and therapeutic effect against plant viruses.</title>
        <authorList>
            <person name="Wang F."/>
        </authorList>
    </citation>
    <scope>NUCLEOTIDE SEQUENCE [LARGE SCALE GENOMIC DNA]</scope>
    <source>
        <strain evidence="2 3">AV1</strain>
    </source>
</reference>